<dbReference type="KEGG" id="scia:HUG15_08210"/>
<dbReference type="EMBL" id="CP054705">
    <property type="protein sequence ID" value="QQK75567.1"/>
    <property type="molecule type" value="Genomic_DNA"/>
</dbReference>
<reference evidence="1 2" key="1">
    <citation type="submission" date="2020-06" db="EMBL/GenBank/DDBJ databases">
        <title>Genomic analysis of Salicibibacter sp. NKC5-3.</title>
        <authorList>
            <person name="Oh Y.J."/>
        </authorList>
    </citation>
    <scope>NUCLEOTIDE SEQUENCE [LARGE SCALE GENOMIC DNA]</scope>
    <source>
        <strain evidence="1 2">NKC5-3</strain>
    </source>
</reference>
<gene>
    <name evidence="1" type="ORF">HUG15_08210</name>
</gene>
<evidence type="ECO:0000313" key="2">
    <source>
        <dbReference type="Proteomes" id="UP000595823"/>
    </source>
</evidence>
<protein>
    <submittedName>
        <fullName evidence="1">Short-chain dehydrogenase</fullName>
    </submittedName>
</protein>
<dbReference type="AlphaFoldDB" id="A0A7T6Z2M9"/>
<accession>A0A7T6Z2M9</accession>
<dbReference type="NCBIfam" id="NF006168">
    <property type="entry name" value="PRK08309.1"/>
    <property type="match status" value="1"/>
</dbReference>
<dbReference type="InterPro" id="IPR036291">
    <property type="entry name" value="NAD(P)-bd_dom_sf"/>
</dbReference>
<dbReference type="Gene3D" id="3.40.50.720">
    <property type="entry name" value="NAD(P)-binding Rossmann-like Domain"/>
    <property type="match status" value="1"/>
</dbReference>
<dbReference type="Proteomes" id="UP000595823">
    <property type="component" value="Chromosome"/>
</dbReference>
<proteinExistence type="predicted"/>
<sequence length="181" mass="20743">MKHAIVFGGTGMLAGATKWLIETTDHISIIGRNKHKLEQLYSDHDNSDLRLVTLDYKDNEALRHFMRQTIQTYGPIDLVVSWIHSVAPDAIPIILDELTHQEHQWRFVHIKGSSHDLSSILAEIPVPRNCRYCDVQLGFKVEANVSRWLTHKEISNGVISAIHYDKKKTVVGILYPWSKRP</sequence>
<keyword evidence="2" id="KW-1185">Reference proteome</keyword>
<dbReference type="RefSeq" id="WP_200128204.1">
    <property type="nucleotide sequence ID" value="NZ_CP054705.1"/>
</dbReference>
<organism evidence="1 2">
    <name type="scientific">Salicibibacter cibarius</name>
    <dbReference type="NCBI Taxonomy" id="2743000"/>
    <lineage>
        <taxon>Bacteria</taxon>
        <taxon>Bacillati</taxon>
        <taxon>Bacillota</taxon>
        <taxon>Bacilli</taxon>
        <taxon>Bacillales</taxon>
        <taxon>Bacillaceae</taxon>
        <taxon>Salicibibacter</taxon>
    </lineage>
</organism>
<dbReference type="SUPFAM" id="SSF51735">
    <property type="entry name" value="NAD(P)-binding Rossmann-fold domains"/>
    <property type="match status" value="1"/>
</dbReference>
<evidence type="ECO:0000313" key="1">
    <source>
        <dbReference type="EMBL" id="QQK75567.1"/>
    </source>
</evidence>
<name>A0A7T6Z2M9_9BACI</name>